<dbReference type="Proteomes" id="UP000002026">
    <property type="component" value="Chromosome"/>
</dbReference>
<evidence type="ECO:0000256" key="3">
    <source>
        <dbReference type="ARBA" id="ARBA00023150"/>
    </source>
</evidence>
<feature type="domain" description="MoaB/Mog" evidence="5">
    <location>
        <begin position="17"/>
        <end position="159"/>
    </location>
</feature>
<comment type="function">
    <text evidence="4">May be involved in the biosynthesis of molybdopterin.</text>
</comment>
<dbReference type="InterPro" id="IPR012245">
    <property type="entry name" value="MoaB"/>
</dbReference>
<dbReference type="eggNOG" id="COG0521">
    <property type="taxonomic scope" value="Bacteria"/>
</dbReference>
<comment type="pathway">
    <text evidence="1 4">Cofactor biosynthesis; molybdopterin biosynthesis.</text>
</comment>
<dbReference type="GO" id="GO:0016779">
    <property type="term" value="F:nucleotidyltransferase activity"/>
    <property type="evidence" value="ECO:0007669"/>
    <property type="project" value="UniProtKB-KW"/>
</dbReference>
<keyword evidence="6" id="KW-0808">Transferase</keyword>
<evidence type="ECO:0000313" key="7">
    <source>
        <dbReference type="Proteomes" id="UP000002026"/>
    </source>
</evidence>
<dbReference type="InterPro" id="IPR036425">
    <property type="entry name" value="MoaB/Mog-like_dom_sf"/>
</dbReference>
<evidence type="ECO:0000259" key="5">
    <source>
        <dbReference type="SMART" id="SM00852"/>
    </source>
</evidence>
<dbReference type="PANTHER" id="PTHR43764">
    <property type="entry name" value="MOLYBDENUM COFACTOR BIOSYNTHESIS"/>
    <property type="match status" value="1"/>
</dbReference>
<dbReference type="NCBIfam" id="TIGR00177">
    <property type="entry name" value="molyb_syn"/>
    <property type="match status" value="1"/>
</dbReference>
<dbReference type="UniPathway" id="UPA00344"/>
<dbReference type="HOGENOM" id="CLU_077358_1_1_11"/>
<dbReference type="PANTHER" id="PTHR43764:SF1">
    <property type="entry name" value="MOLYBDOPTERIN MOLYBDOTRANSFERASE"/>
    <property type="match status" value="1"/>
</dbReference>
<keyword evidence="6" id="KW-0548">Nucleotidyltransferase</keyword>
<dbReference type="RefSeq" id="WP_012797349.1">
    <property type="nucleotide sequence ID" value="NC_013165.1"/>
</dbReference>
<evidence type="ECO:0000256" key="2">
    <source>
        <dbReference type="ARBA" id="ARBA00015262"/>
    </source>
</evidence>
<protein>
    <recommendedName>
        <fullName evidence="2 4">Molybdenum cofactor biosynthesis protein B</fullName>
    </recommendedName>
</protein>
<dbReference type="Pfam" id="PF00994">
    <property type="entry name" value="MoCF_biosynth"/>
    <property type="match status" value="1"/>
</dbReference>
<dbReference type="SUPFAM" id="SSF53218">
    <property type="entry name" value="Molybdenum cofactor biosynthesis proteins"/>
    <property type="match status" value="1"/>
</dbReference>
<dbReference type="EMBL" id="CP001684">
    <property type="protein sequence ID" value="ACV21238.1"/>
    <property type="molecule type" value="Genomic_DNA"/>
</dbReference>
<dbReference type="InterPro" id="IPR051920">
    <property type="entry name" value="MPT_Adenylyltrnsfr/MoaC-Rel"/>
</dbReference>
<evidence type="ECO:0000313" key="6">
    <source>
        <dbReference type="EMBL" id="ACV21238.1"/>
    </source>
</evidence>
<keyword evidence="7" id="KW-1185">Reference proteome</keyword>
<dbReference type="SMART" id="SM00852">
    <property type="entry name" value="MoCF_biosynth"/>
    <property type="match status" value="1"/>
</dbReference>
<dbReference type="Gene3D" id="3.40.980.10">
    <property type="entry name" value="MoaB/Mog-like domain"/>
    <property type="match status" value="1"/>
</dbReference>
<organism evidence="6 7">
    <name type="scientific">Slackia heliotrinireducens (strain ATCC 29202 / DSM 20476 / NCTC 11029 / RHS 1)</name>
    <name type="common">Peptococcus heliotrinreducens</name>
    <dbReference type="NCBI Taxonomy" id="471855"/>
    <lineage>
        <taxon>Bacteria</taxon>
        <taxon>Bacillati</taxon>
        <taxon>Actinomycetota</taxon>
        <taxon>Coriobacteriia</taxon>
        <taxon>Eggerthellales</taxon>
        <taxon>Eggerthellaceae</taxon>
        <taxon>Slackia</taxon>
    </lineage>
</organism>
<comment type="similarity">
    <text evidence="4">Belongs to the MoaB/Mog family.</text>
</comment>
<proteinExistence type="inferred from homology"/>
<sequence length="168" mass="18082">MTEHHHHHHEDPKPVFAIITCSDTRSKKEDTAGAALEELIAAKGWSCIERVVVTDDRPVIAAEIARLADMDEVDIVLTCGGSGLSLRDVTPEATRDVCDREVPGIAEAMRAYSMQFTNRAMLSRAIAAQRGRTLVINLPGSEKAARENWAGIEGALAHAVSMMAGGGH</sequence>
<keyword evidence="3 4" id="KW-0501">Molybdenum cofactor biosynthesis</keyword>
<evidence type="ECO:0000256" key="1">
    <source>
        <dbReference type="ARBA" id="ARBA00005046"/>
    </source>
</evidence>
<gene>
    <name evidence="6" type="ordered locus">Shel_01670</name>
</gene>
<reference evidence="6 7" key="1">
    <citation type="journal article" date="2009" name="Stand. Genomic Sci.">
        <title>Complete genome sequence of Slackia heliotrinireducens type strain (RHS 1).</title>
        <authorList>
            <person name="Pukall R."/>
            <person name="Lapidus A."/>
            <person name="Nolan M."/>
            <person name="Copeland A."/>
            <person name="Glavina Del Rio T."/>
            <person name="Lucas S."/>
            <person name="Chen F."/>
            <person name="Tice H."/>
            <person name="Cheng J.F."/>
            <person name="Chertkov O."/>
            <person name="Bruce D."/>
            <person name="Goodwin L."/>
            <person name="Kuske C."/>
            <person name="Brettin T."/>
            <person name="Detter J.C."/>
            <person name="Han C."/>
            <person name="Pitluck S."/>
            <person name="Pati A."/>
            <person name="Mavrommatis K."/>
            <person name="Ivanova N."/>
            <person name="Ovchinnikova G."/>
            <person name="Chen A."/>
            <person name="Palaniappan K."/>
            <person name="Schneider S."/>
            <person name="Rohde M."/>
            <person name="Chain P."/>
            <person name="D'haeseleer P."/>
            <person name="Goker M."/>
            <person name="Bristow J."/>
            <person name="Eisen J.A."/>
            <person name="Markowitz V."/>
            <person name="Kyrpides N.C."/>
            <person name="Klenk H.P."/>
            <person name="Hugenholtz P."/>
        </authorList>
    </citation>
    <scope>NUCLEOTIDE SEQUENCE [LARGE SCALE GENOMIC DNA]</scope>
    <source>
        <strain evidence="7">ATCC 29202 / DSM 20476 / NCTC 11029 / RHS 1</strain>
    </source>
</reference>
<evidence type="ECO:0000256" key="4">
    <source>
        <dbReference type="PIRNR" id="PIRNR006443"/>
    </source>
</evidence>
<dbReference type="PIRSF" id="PIRSF006443">
    <property type="entry name" value="MoaB"/>
    <property type="match status" value="1"/>
</dbReference>
<dbReference type="KEGG" id="shi:Shel_01670"/>
<dbReference type="STRING" id="471855.Shel_01670"/>
<name>C7N1E6_SLAHD</name>
<dbReference type="GO" id="GO:0006777">
    <property type="term" value="P:Mo-molybdopterin cofactor biosynthetic process"/>
    <property type="evidence" value="ECO:0007669"/>
    <property type="project" value="UniProtKB-UniRule"/>
</dbReference>
<dbReference type="CDD" id="cd00886">
    <property type="entry name" value="MogA_MoaB"/>
    <property type="match status" value="1"/>
</dbReference>
<accession>C7N1E6</accession>
<dbReference type="InterPro" id="IPR001453">
    <property type="entry name" value="MoaB/Mog_dom"/>
</dbReference>
<dbReference type="AlphaFoldDB" id="C7N1E6"/>